<dbReference type="AlphaFoldDB" id="A0A090X015"/>
<evidence type="ECO:0000256" key="4">
    <source>
        <dbReference type="ARBA" id="ARBA00023284"/>
    </source>
</evidence>
<proteinExistence type="predicted"/>
<dbReference type="RefSeq" id="WP_052416627.1">
    <property type="nucleotide sequence ID" value="NZ_BBNU01000047.1"/>
</dbReference>
<sequence>MIVQDYVTLAGTITNQNSDSLWIRSRGYKKIIKVNEDGTFMDTLKVEKGSYRLLDGKEGGTTLYLKNGFDLKLSLDTKEFDETIIYDGIGAEANNYLAKKALLNEKEVNLKEFMSLDRVSFDEKLNTVNSKFKSLLGSTKNLDSAFLANEENVIEKMSNQLMVMFERKQALLAMNGQASPKFVDYENHAGGNTSLDDLKGKYVYIDMWATWCAPCKREIPFLKEVEKAYHDKNIEFVSISVDRKKDYEAWKTMVDDKELGGIQLYSNRDINFSKAYKVSAIPRFILIGPEGDVVASEAPRPSDDKLKELFKSLNI</sequence>
<dbReference type="Gene3D" id="3.40.30.10">
    <property type="entry name" value="Glutaredoxin"/>
    <property type="match status" value="1"/>
</dbReference>
<evidence type="ECO:0000256" key="1">
    <source>
        <dbReference type="ARBA" id="ARBA00004196"/>
    </source>
</evidence>
<reference evidence="6 7" key="1">
    <citation type="journal article" date="2014" name="Genome Announc.">
        <title>Draft Genome Sequences of Marine Flavobacterium Algibacter lectus Strains SS8 and NR4.</title>
        <authorList>
            <person name="Takatani N."/>
            <person name="Nakanishi M."/>
            <person name="Meirelles P."/>
            <person name="Mino S."/>
            <person name="Suda W."/>
            <person name="Oshima K."/>
            <person name="Hattori M."/>
            <person name="Ohkuma M."/>
            <person name="Hosokawa M."/>
            <person name="Miyashita K."/>
            <person name="Thompson F.L."/>
            <person name="Niwa A."/>
            <person name="Sawabe T."/>
            <person name="Sawabe T."/>
        </authorList>
    </citation>
    <scope>NUCLEOTIDE SEQUENCE [LARGE SCALE GENOMIC DNA]</scope>
    <source>
        <strain evidence="7">JCM19274</strain>
    </source>
</reference>
<dbReference type="Pfam" id="PF08534">
    <property type="entry name" value="Redoxin"/>
    <property type="match status" value="1"/>
</dbReference>
<keyword evidence="4" id="KW-0676">Redox-active center</keyword>
<dbReference type="GO" id="GO:0016491">
    <property type="term" value="F:oxidoreductase activity"/>
    <property type="evidence" value="ECO:0007669"/>
    <property type="project" value="InterPro"/>
</dbReference>
<accession>A0A090X015</accession>
<organism evidence="6 7">
    <name type="scientific">Algibacter lectus</name>
    <dbReference type="NCBI Taxonomy" id="221126"/>
    <lineage>
        <taxon>Bacteria</taxon>
        <taxon>Pseudomonadati</taxon>
        <taxon>Bacteroidota</taxon>
        <taxon>Flavobacteriia</taxon>
        <taxon>Flavobacteriales</taxon>
        <taxon>Flavobacteriaceae</taxon>
        <taxon>Algibacter</taxon>
    </lineage>
</organism>
<keyword evidence="2" id="KW-0201">Cytochrome c-type biogenesis</keyword>
<dbReference type="InterPro" id="IPR013766">
    <property type="entry name" value="Thioredoxin_domain"/>
</dbReference>
<dbReference type="PANTHER" id="PTHR42852:SF6">
    <property type="entry name" value="THIOL:DISULFIDE INTERCHANGE PROTEIN DSBE"/>
    <property type="match status" value="1"/>
</dbReference>
<dbReference type="GO" id="GO:0017004">
    <property type="term" value="P:cytochrome complex assembly"/>
    <property type="evidence" value="ECO:0007669"/>
    <property type="project" value="UniProtKB-KW"/>
</dbReference>
<dbReference type="EMBL" id="BBNU01000047">
    <property type="protein sequence ID" value="GAL82740.1"/>
    <property type="molecule type" value="Genomic_DNA"/>
</dbReference>
<comment type="caution">
    <text evidence="6">The sequence shown here is derived from an EMBL/GenBank/DDBJ whole genome shotgun (WGS) entry which is preliminary data.</text>
</comment>
<dbReference type="SUPFAM" id="SSF52833">
    <property type="entry name" value="Thioredoxin-like"/>
    <property type="match status" value="1"/>
</dbReference>
<dbReference type="Proteomes" id="UP000029643">
    <property type="component" value="Unassembled WGS sequence"/>
</dbReference>
<feature type="domain" description="Thioredoxin" evidence="5">
    <location>
        <begin position="173"/>
        <end position="315"/>
    </location>
</feature>
<dbReference type="InterPro" id="IPR013740">
    <property type="entry name" value="Redoxin"/>
</dbReference>
<name>A0A090X015_9FLAO</name>
<evidence type="ECO:0000259" key="5">
    <source>
        <dbReference type="PROSITE" id="PS51352"/>
    </source>
</evidence>
<dbReference type="CDD" id="cd02966">
    <property type="entry name" value="TlpA_like_family"/>
    <property type="match status" value="1"/>
</dbReference>
<evidence type="ECO:0000256" key="2">
    <source>
        <dbReference type="ARBA" id="ARBA00022748"/>
    </source>
</evidence>
<dbReference type="InterPro" id="IPR050553">
    <property type="entry name" value="Thioredoxin_ResA/DsbE_sf"/>
</dbReference>
<evidence type="ECO:0000313" key="6">
    <source>
        <dbReference type="EMBL" id="GAL82740.1"/>
    </source>
</evidence>
<comment type="subcellular location">
    <subcellularLocation>
        <location evidence="1">Cell envelope</location>
    </subcellularLocation>
</comment>
<dbReference type="PROSITE" id="PS51352">
    <property type="entry name" value="THIOREDOXIN_2"/>
    <property type="match status" value="1"/>
</dbReference>
<keyword evidence="3" id="KW-1015">Disulfide bond</keyword>
<evidence type="ECO:0000313" key="7">
    <source>
        <dbReference type="Proteomes" id="UP000029643"/>
    </source>
</evidence>
<evidence type="ECO:0000256" key="3">
    <source>
        <dbReference type="ARBA" id="ARBA00023157"/>
    </source>
</evidence>
<gene>
    <name evidence="6" type="ORF">JCM19274_4447</name>
</gene>
<dbReference type="PANTHER" id="PTHR42852">
    <property type="entry name" value="THIOL:DISULFIDE INTERCHANGE PROTEIN DSBE"/>
    <property type="match status" value="1"/>
</dbReference>
<protein>
    <submittedName>
        <fullName evidence="6">Thioredoxin-like</fullName>
    </submittedName>
</protein>
<dbReference type="GO" id="GO:0030313">
    <property type="term" value="C:cell envelope"/>
    <property type="evidence" value="ECO:0007669"/>
    <property type="project" value="UniProtKB-SubCell"/>
</dbReference>
<dbReference type="InterPro" id="IPR036249">
    <property type="entry name" value="Thioredoxin-like_sf"/>
</dbReference>